<comment type="caution">
    <text evidence="4">The sequence shown here is derived from an EMBL/GenBank/DDBJ whole genome shotgun (WGS) entry which is preliminary data.</text>
</comment>
<dbReference type="Gene3D" id="2.60.120.260">
    <property type="entry name" value="Galactose-binding domain-like"/>
    <property type="match status" value="1"/>
</dbReference>
<evidence type="ECO:0000313" key="4">
    <source>
        <dbReference type="EMBL" id="RAW02274.1"/>
    </source>
</evidence>
<reference evidence="4 5" key="1">
    <citation type="submission" date="2018-06" db="EMBL/GenBank/DDBJ databases">
        <title>Chryseolinea flavus sp. nov., a member of the phylum Bacteroidetes isolated from soil.</title>
        <authorList>
            <person name="Li Y."/>
            <person name="Wang J."/>
        </authorList>
    </citation>
    <scope>NUCLEOTIDE SEQUENCE [LARGE SCALE GENOMIC DNA]</scope>
    <source>
        <strain evidence="4 5">SDU1-6</strain>
    </source>
</reference>
<dbReference type="AlphaFoldDB" id="A0A364Y810"/>
<proteinExistence type="predicted"/>
<evidence type="ECO:0000259" key="3">
    <source>
        <dbReference type="Pfam" id="PF17166"/>
    </source>
</evidence>
<evidence type="ECO:0008006" key="6">
    <source>
        <dbReference type="Google" id="ProtNLM"/>
    </source>
</evidence>
<gene>
    <name evidence="4" type="ORF">DQQ10_06980</name>
</gene>
<protein>
    <recommendedName>
        <fullName evidence="6">DUF4959 domain-containing protein</fullName>
    </recommendedName>
</protein>
<keyword evidence="5" id="KW-1185">Reference proteome</keyword>
<dbReference type="InterPro" id="IPR033431">
    <property type="entry name" value="DUF5126"/>
</dbReference>
<dbReference type="InterPro" id="IPR032527">
    <property type="entry name" value="DUF4959"/>
</dbReference>
<organism evidence="4 5">
    <name type="scientific">Pseudochryseolinea flava</name>
    <dbReference type="NCBI Taxonomy" id="2059302"/>
    <lineage>
        <taxon>Bacteria</taxon>
        <taxon>Pseudomonadati</taxon>
        <taxon>Bacteroidota</taxon>
        <taxon>Cytophagia</taxon>
        <taxon>Cytophagales</taxon>
        <taxon>Fulvivirgaceae</taxon>
        <taxon>Pseudochryseolinea</taxon>
    </lineage>
</organism>
<sequence length="403" mass="45133">MMTMKKFNLIYAGAIALIFLLYSCSEELGYREPSGASQGAPLPIKEATVKNYNGKATIHYEVPADPTLLYVKAVYMVAGREVDVKASYYVDSLVVEGFADENEHEVKLFTVNRQEVASEPVTVIVKPLEAPIWQVLESIEIRNAFGGYKLSAVNKTKSSVGVLILEKNVQKEWEVNNDLSVFTSTDSIFSQVAGMDTIKREYAITVRDRWGNLTDTIYRDVTPIYETEIERSRFSSYPLPGDAPMVSNGGVVHGMWDNRYGWPVMFTTLDANISKNPSVVTVDMGKEAKVSKVWIRPFQEISGLFFDYTTLRFFELWGSTSPNPNGELDATWTKLGSYEMKKPSGSPGLTETPSDVEAAKNGFFFEANLDAPKIRFLRIKCLKNWSGFGSQSVDELRVFGDPR</sequence>
<feature type="domain" description="DUF5126" evidence="3">
    <location>
        <begin position="129"/>
        <end position="231"/>
    </location>
</feature>
<feature type="domain" description="DUF4959" evidence="1">
    <location>
        <begin position="23"/>
        <end position="127"/>
    </location>
</feature>
<evidence type="ECO:0000259" key="2">
    <source>
        <dbReference type="Pfam" id="PF16391"/>
    </source>
</evidence>
<dbReference type="Pfam" id="PF17166">
    <property type="entry name" value="DUF5126"/>
    <property type="match status" value="1"/>
</dbReference>
<dbReference type="Proteomes" id="UP000251889">
    <property type="component" value="Unassembled WGS sequence"/>
</dbReference>
<evidence type="ECO:0000313" key="5">
    <source>
        <dbReference type="Proteomes" id="UP000251889"/>
    </source>
</evidence>
<dbReference type="EMBL" id="QMFY01000002">
    <property type="protein sequence ID" value="RAW02274.1"/>
    <property type="molecule type" value="Genomic_DNA"/>
</dbReference>
<feature type="domain" description="DUF5000" evidence="2">
    <location>
        <begin position="256"/>
        <end position="400"/>
    </location>
</feature>
<accession>A0A364Y810</accession>
<dbReference type="Pfam" id="PF16391">
    <property type="entry name" value="DUF5000"/>
    <property type="match status" value="1"/>
</dbReference>
<dbReference type="OrthoDB" id="1312186at2"/>
<dbReference type="PROSITE" id="PS51257">
    <property type="entry name" value="PROKAR_LIPOPROTEIN"/>
    <property type="match status" value="1"/>
</dbReference>
<dbReference type="Pfam" id="PF16323">
    <property type="entry name" value="DUF4959"/>
    <property type="match status" value="1"/>
</dbReference>
<name>A0A364Y810_9BACT</name>
<evidence type="ECO:0000259" key="1">
    <source>
        <dbReference type="Pfam" id="PF16323"/>
    </source>
</evidence>
<dbReference type="InterPro" id="IPR032164">
    <property type="entry name" value="DUF5000"/>
</dbReference>